<dbReference type="InterPro" id="IPR000477">
    <property type="entry name" value="RT_dom"/>
</dbReference>
<feature type="domain" description="CCHC-type" evidence="6">
    <location>
        <begin position="354"/>
        <end position="368"/>
    </location>
</feature>
<dbReference type="InterPro" id="IPR043502">
    <property type="entry name" value="DNA/RNA_pol_sf"/>
</dbReference>
<dbReference type="SMART" id="SM00343">
    <property type="entry name" value="ZnF_C2HC"/>
    <property type="match status" value="2"/>
</dbReference>
<evidence type="ECO:0000256" key="2">
    <source>
        <dbReference type="ARBA" id="ARBA00022771"/>
    </source>
</evidence>
<dbReference type="InterPro" id="IPR005135">
    <property type="entry name" value="Endo/exonuclease/phosphatase"/>
</dbReference>
<dbReference type="InterPro" id="IPR013083">
    <property type="entry name" value="Znf_RING/FYVE/PHD"/>
</dbReference>
<dbReference type="SUPFAM" id="SSF56219">
    <property type="entry name" value="DNase I-like"/>
    <property type="match status" value="1"/>
</dbReference>
<gene>
    <name evidence="9" type="ORF">MEDL_18986</name>
</gene>
<dbReference type="GO" id="GO:0004523">
    <property type="term" value="F:RNA-DNA hybrid ribonuclease activity"/>
    <property type="evidence" value="ECO:0007669"/>
    <property type="project" value="InterPro"/>
</dbReference>
<dbReference type="InterPro" id="IPR019786">
    <property type="entry name" value="Zinc_finger_PHD-type_CS"/>
</dbReference>
<dbReference type="SMART" id="SM00249">
    <property type="entry name" value="PHD"/>
    <property type="match status" value="1"/>
</dbReference>
<evidence type="ECO:0000259" key="8">
    <source>
        <dbReference type="PROSITE" id="PS50879"/>
    </source>
</evidence>
<keyword evidence="2 4" id="KW-0863">Zinc-finger</keyword>
<dbReference type="GO" id="GO:0008270">
    <property type="term" value="F:zinc ion binding"/>
    <property type="evidence" value="ECO:0007669"/>
    <property type="project" value="UniProtKB-KW"/>
</dbReference>
<dbReference type="CDD" id="cd09276">
    <property type="entry name" value="Rnase_HI_RT_non_LTR"/>
    <property type="match status" value="1"/>
</dbReference>
<dbReference type="GO" id="GO:0003676">
    <property type="term" value="F:nucleic acid binding"/>
    <property type="evidence" value="ECO:0007669"/>
    <property type="project" value="InterPro"/>
</dbReference>
<protein>
    <submittedName>
        <fullName evidence="9">Uncharacterized protein</fullName>
    </submittedName>
</protein>
<dbReference type="SUPFAM" id="SSF54928">
    <property type="entry name" value="RNA-binding domain, RBD"/>
    <property type="match status" value="1"/>
</dbReference>
<dbReference type="InterPro" id="IPR012677">
    <property type="entry name" value="Nucleotide-bd_a/b_plait_sf"/>
</dbReference>
<dbReference type="InterPro" id="IPR001965">
    <property type="entry name" value="Znf_PHD"/>
</dbReference>
<dbReference type="SUPFAM" id="SSF56672">
    <property type="entry name" value="DNA/RNA polymerases"/>
    <property type="match status" value="1"/>
</dbReference>
<dbReference type="SUPFAM" id="SSF57756">
    <property type="entry name" value="Retrovirus zinc finger-like domains"/>
    <property type="match status" value="1"/>
</dbReference>
<keyword evidence="3" id="KW-0862">Zinc</keyword>
<organism evidence="9 10">
    <name type="scientific">Mytilus edulis</name>
    <name type="common">Blue mussel</name>
    <dbReference type="NCBI Taxonomy" id="6550"/>
    <lineage>
        <taxon>Eukaryota</taxon>
        <taxon>Metazoa</taxon>
        <taxon>Spiralia</taxon>
        <taxon>Lophotrochozoa</taxon>
        <taxon>Mollusca</taxon>
        <taxon>Bivalvia</taxon>
        <taxon>Autobranchia</taxon>
        <taxon>Pteriomorphia</taxon>
        <taxon>Mytilida</taxon>
        <taxon>Mytiloidea</taxon>
        <taxon>Mytilidae</taxon>
        <taxon>Mytilinae</taxon>
        <taxon>Mytilus</taxon>
    </lineage>
</organism>
<dbReference type="GO" id="GO:0006259">
    <property type="term" value="P:DNA metabolic process"/>
    <property type="evidence" value="ECO:0007669"/>
    <property type="project" value="UniProtKB-ARBA"/>
</dbReference>
<proteinExistence type="predicted"/>
<dbReference type="Gene3D" id="3.30.70.330">
    <property type="match status" value="1"/>
</dbReference>
<evidence type="ECO:0000259" key="7">
    <source>
        <dbReference type="PROSITE" id="PS50878"/>
    </source>
</evidence>
<evidence type="ECO:0000259" key="6">
    <source>
        <dbReference type="PROSITE" id="PS50158"/>
    </source>
</evidence>
<keyword evidence="1" id="KW-0479">Metal-binding</keyword>
<dbReference type="InterPro" id="IPR012337">
    <property type="entry name" value="RNaseH-like_sf"/>
</dbReference>
<dbReference type="PROSITE" id="PS50016">
    <property type="entry name" value="ZF_PHD_2"/>
    <property type="match status" value="1"/>
</dbReference>
<feature type="domain" description="Reverse transcriptase" evidence="7">
    <location>
        <begin position="889"/>
        <end position="1159"/>
    </location>
</feature>
<dbReference type="PROSITE" id="PS50878">
    <property type="entry name" value="RT_POL"/>
    <property type="match status" value="1"/>
</dbReference>
<dbReference type="InterPro" id="IPR011011">
    <property type="entry name" value="Znf_FYVE_PHD"/>
</dbReference>
<dbReference type="InterPro" id="IPR019787">
    <property type="entry name" value="Znf_PHD-finger"/>
</dbReference>
<dbReference type="PROSITE" id="PS50158">
    <property type="entry name" value="ZF_CCHC"/>
    <property type="match status" value="1"/>
</dbReference>
<name>A0A8S3R8W5_MYTED</name>
<dbReference type="Pfam" id="PF14529">
    <property type="entry name" value="Exo_endo_phos_2"/>
    <property type="match status" value="1"/>
</dbReference>
<dbReference type="PANTHER" id="PTHR36688:SF2">
    <property type="entry name" value="ENDONUCLEASE_EXONUCLEASE_PHOSPHATASE DOMAIN-CONTAINING PROTEIN"/>
    <property type="match status" value="1"/>
</dbReference>
<dbReference type="InterPro" id="IPR001878">
    <property type="entry name" value="Znf_CCHC"/>
</dbReference>
<evidence type="ECO:0000313" key="9">
    <source>
        <dbReference type="EMBL" id="CAG2204577.1"/>
    </source>
</evidence>
<feature type="domain" description="PHD-type" evidence="5">
    <location>
        <begin position="50"/>
        <end position="113"/>
    </location>
</feature>
<dbReference type="InterPro" id="IPR036875">
    <property type="entry name" value="Znf_CCHC_sf"/>
</dbReference>
<dbReference type="EMBL" id="CAJPWZ010000965">
    <property type="protein sequence ID" value="CAG2204577.1"/>
    <property type="molecule type" value="Genomic_DNA"/>
</dbReference>
<dbReference type="InterPro" id="IPR036397">
    <property type="entry name" value="RNaseH_sf"/>
</dbReference>
<evidence type="ECO:0000256" key="3">
    <source>
        <dbReference type="ARBA" id="ARBA00022833"/>
    </source>
</evidence>
<dbReference type="InterPro" id="IPR036691">
    <property type="entry name" value="Endo/exonu/phosph_ase_sf"/>
</dbReference>
<evidence type="ECO:0000256" key="4">
    <source>
        <dbReference type="PROSITE-ProRule" id="PRU00047"/>
    </source>
</evidence>
<dbReference type="Gene3D" id="3.60.10.10">
    <property type="entry name" value="Endonuclease/exonuclease/phosphatase"/>
    <property type="match status" value="1"/>
</dbReference>
<dbReference type="Gene3D" id="3.30.420.10">
    <property type="entry name" value="Ribonuclease H-like superfamily/Ribonuclease H"/>
    <property type="match status" value="1"/>
</dbReference>
<keyword evidence="10" id="KW-1185">Reference proteome</keyword>
<dbReference type="CDD" id="cd01650">
    <property type="entry name" value="RT_nLTR_like"/>
    <property type="match status" value="1"/>
</dbReference>
<dbReference type="InterPro" id="IPR002156">
    <property type="entry name" value="RNaseH_domain"/>
</dbReference>
<dbReference type="CDD" id="cd15517">
    <property type="entry name" value="PHD_TCF19_like"/>
    <property type="match status" value="1"/>
</dbReference>
<dbReference type="SUPFAM" id="SSF57903">
    <property type="entry name" value="FYVE/PHD zinc finger"/>
    <property type="match status" value="1"/>
</dbReference>
<dbReference type="Gene3D" id="3.30.40.10">
    <property type="entry name" value="Zinc/RING finger domain, C3HC4 (zinc finger)"/>
    <property type="match status" value="1"/>
</dbReference>
<evidence type="ECO:0000313" key="10">
    <source>
        <dbReference type="Proteomes" id="UP000683360"/>
    </source>
</evidence>
<dbReference type="PROSITE" id="PS01359">
    <property type="entry name" value="ZF_PHD_1"/>
    <property type="match status" value="1"/>
</dbReference>
<dbReference type="SUPFAM" id="SSF53098">
    <property type="entry name" value="Ribonuclease H-like"/>
    <property type="match status" value="1"/>
</dbReference>
<dbReference type="InterPro" id="IPR052560">
    <property type="entry name" value="RdDP_mobile_element"/>
</dbReference>
<dbReference type="Proteomes" id="UP000683360">
    <property type="component" value="Unassembled WGS sequence"/>
</dbReference>
<dbReference type="CDD" id="cd00590">
    <property type="entry name" value="RRM_SF"/>
    <property type="match status" value="1"/>
</dbReference>
<dbReference type="Pfam" id="PF00075">
    <property type="entry name" value="RNase_H"/>
    <property type="match status" value="1"/>
</dbReference>
<evidence type="ECO:0000259" key="5">
    <source>
        <dbReference type="PROSITE" id="PS50016"/>
    </source>
</evidence>
<feature type="domain" description="RNase H type-1" evidence="8">
    <location>
        <begin position="1375"/>
        <end position="1515"/>
    </location>
</feature>
<dbReference type="OrthoDB" id="6087640at2759"/>
<sequence length="1686" mass="192533">MPPKRKSTRSLSNKLLVLVNETEEDPFEGKVSTNSSESSKSEIKQTVEKTDNCYGCNQEDPPKGLSKIKKVIWLSCDICNKWWHSACASYTNKEAQRIVEDKIKFVCAFCVISKAPIYIQAQEIISAKFKEVKNKDENSIEHSINDKIDKLVEITKTILLNENIPDTKNKIYIKPTESTQTDSQSILIIDNIIVEDKTALRDSRNIRKELNKIPVLTNKVESAYSLPHGGIALHLKDKKDSKKIVDSWATTNLGGNSIIHTPRRSQQTSTVTYLHNIPTKIEESYIQKELSKDYNVSRVHRLKYRDTGKHLPVVKVTFKDCDSAEKALKSEGIYVPETDKREKFEPDRKSKVTRCFNCNKLGHIARICSYKHACSNCAKEECILKQCTSAPKCVNCGEDHPSTSARCPKYKQVLKRLEIQRILSAETHVNSKLKFLNWKVFDKPRIGRKGGGVAICVRENNGKFVAIETDIYNSLEYESVAVNITTDKGIKFALLCPYIPPERSDQIEKLCSKLEDVKSNIPLIIAGDLNAKSQEWRNIKTNKAGELIENMLTKQDMICINDGQPTRRNSDSVIDLMLMNSNFQHNMISCDTLSHETIRSDHISILTNLRVCSEDNWGTPKKIWQLNKVDWEEWKRVTEERFGEWLENRPANNNSVDHIYQSFADIINATQKEMIPYKEIKPRKHQKPCWWSSSVTSAKKHLNHCQKQYRMRNIPQNKQRLIIAEDNFDKAKEDAQEEWSNNLVNQLNQAKNSKDFWNTYKKMSRKTEDNSVLPLIVENKDPIFDNKSKVELLQKNFFGGSHLKDESFDKEFYDSINKEYKELNNMYQAANETDQHREGFDREIDKDEVEAAIYRLRTGTAPGPDQQFAEFYKHAGDKFTEALVTMMNIIWQKGELPTEWKMADVKFLRKPGKTSYYSSSSYRPISLTCIICKLMERVILERIVAYIEGHRLIDLTQEGFRKNHSTTNALLRLVQTIADGFNEDESTLAWLVDLEKAYDSIWREGLMIKLHKLGIKGKTWLWINSFLTNRTARCMLNNFFGEQFDTKIGLPQGSVLSPTLFNIFIADIMDNTKGENCKFADDGTLWHKGKDIKEMKERTSEDVKTILKWTEKWRINVNLEKCEVCLFSKGNTDAEQKTLKVNSFSYRHSPTPKLLGVTLDEKLKFDTHINLMQKRANNAIYVIRDIKGMGGISRSKLLQIYNSMVRSIMEYACPVWQITSAENMKKLEAVQRKGLSICLGLPGTSGREAMEVEANIQPIDLRIEEISVRELAKIQSKNIAEPIKQQLEQYLTNNATYEQQDSPFGKAINQSIDMFKATKVDIKLIEPEFTYKAGVDVMLRRSPSYWSRLGSSKNRTAEQTVESKQVVKDLLGDSTDSTVVAFTDGSCQGNPGPCGAGAVVYSGNSQGISLKRPVANRGSILLAELVAILMVLEHCITTIKDQFSELKILSDSQTAVGILTLNWKSSNYIDTITDIKECMGTLLRHGILTTLSWIPGHANIAGNEIADQLAKDAAKEASSLNDQYNVITMSDVRCAVKMSTKLKWQSRWTISETGRQLFNLIPIVGKDAQLDKPNNQIGRILSEIRTGYSRLNKYRNQIGQSLTPYCECGEEETSEHFLLYCPRYQQEREDMRRQMELLNIDPTNIQSILAPPKRETYEATSQIVGEYITKSGRFQELAIPDSRSCA</sequence>
<dbReference type="PANTHER" id="PTHR36688">
    <property type="entry name" value="ENDO/EXONUCLEASE/PHOSPHATASE DOMAIN-CONTAINING PROTEIN"/>
    <property type="match status" value="1"/>
</dbReference>
<dbReference type="PROSITE" id="PS50879">
    <property type="entry name" value="RNASE_H_1"/>
    <property type="match status" value="1"/>
</dbReference>
<evidence type="ECO:0000256" key="1">
    <source>
        <dbReference type="ARBA" id="ARBA00022723"/>
    </source>
</evidence>
<reference evidence="9" key="1">
    <citation type="submission" date="2021-03" db="EMBL/GenBank/DDBJ databases">
        <authorList>
            <person name="Bekaert M."/>
        </authorList>
    </citation>
    <scope>NUCLEOTIDE SEQUENCE</scope>
</reference>
<accession>A0A8S3R8W5</accession>
<comment type="caution">
    <text evidence="9">The sequence shown here is derived from an EMBL/GenBank/DDBJ whole genome shotgun (WGS) entry which is preliminary data.</text>
</comment>
<dbReference type="Pfam" id="PF00078">
    <property type="entry name" value="RVT_1"/>
    <property type="match status" value="1"/>
</dbReference>
<dbReference type="InterPro" id="IPR035979">
    <property type="entry name" value="RBD_domain_sf"/>
</dbReference>